<dbReference type="SUPFAM" id="SSF48452">
    <property type="entry name" value="TPR-like"/>
    <property type="match status" value="1"/>
</dbReference>
<gene>
    <name evidence="2" type="ORF">FJZ47_10040</name>
</gene>
<accession>A0A938B3X2</accession>
<feature type="repeat" description="TPR" evidence="1">
    <location>
        <begin position="132"/>
        <end position="165"/>
    </location>
</feature>
<dbReference type="InterPro" id="IPR019734">
    <property type="entry name" value="TPR_rpt"/>
</dbReference>
<dbReference type="Proteomes" id="UP000712673">
    <property type="component" value="Unassembled WGS sequence"/>
</dbReference>
<dbReference type="SMART" id="SM00028">
    <property type="entry name" value="TPR"/>
    <property type="match status" value="2"/>
</dbReference>
<evidence type="ECO:0000313" key="2">
    <source>
        <dbReference type="EMBL" id="MBM3224130.1"/>
    </source>
</evidence>
<dbReference type="PROSITE" id="PS50005">
    <property type="entry name" value="TPR"/>
    <property type="match status" value="1"/>
</dbReference>
<comment type="caution">
    <text evidence="2">The sequence shown here is derived from an EMBL/GenBank/DDBJ whole genome shotgun (WGS) entry which is preliminary data.</text>
</comment>
<evidence type="ECO:0000256" key="1">
    <source>
        <dbReference type="PROSITE-ProRule" id="PRU00339"/>
    </source>
</evidence>
<dbReference type="Pfam" id="PF13424">
    <property type="entry name" value="TPR_12"/>
    <property type="match status" value="1"/>
</dbReference>
<reference evidence="2" key="1">
    <citation type="submission" date="2019-03" db="EMBL/GenBank/DDBJ databases">
        <title>Lake Tanganyika Metagenome-Assembled Genomes (MAGs).</title>
        <authorList>
            <person name="Tran P."/>
        </authorList>
    </citation>
    <scope>NUCLEOTIDE SEQUENCE</scope>
    <source>
        <strain evidence="2">K_DeepCast_65m_m2_066</strain>
    </source>
</reference>
<protein>
    <submittedName>
        <fullName evidence="2">Tetratricopeptide repeat protein</fullName>
    </submittedName>
</protein>
<evidence type="ECO:0000313" key="3">
    <source>
        <dbReference type="Proteomes" id="UP000712673"/>
    </source>
</evidence>
<dbReference type="AlphaFoldDB" id="A0A938B3X2"/>
<organism evidence="2 3">
    <name type="scientific">Tectimicrobiota bacterium</name>
    <dbReference type="NCBI Taxonomy" id="2528274"/>
    <lineage>
        <taxon>Bacteria</taxon>
        <taxon>Pseudomonadati</taxon>
        <taxon>Nitrospinota/Tectimicrobiota group</taxon>
        <taxon>Candidatus Tectimicrobiota</taxon>
    </lineage>
</organism>
<sequence length="239" mass="26589">MGQVYMCHRWPPPDASRHAACRAALLDKCIISRTGAKCPGDSQGEREHMPGARYDSPGIAGAMRCRRVRHLLTLLWLCSSIVGIDVYAGSWETVTEAGVQAFEQGRYLEAIRQFQAALDLTTAWPLEEPRVFSSFMNLASAHYAQTQYAQALPLYQRALAIQEQLSGPDHPALIPVLQAYAATHRKLAPWQSRFPWSPASRLTARARRLQAQDAQRVLQDTPGGWFSDLPTELLGGPEH</sequence>
<dbReference type="Gene3D" id="1.25.40.10">
    <property type="entry name" value="Tetratricopeptide repeat domain"/>
    <property type="match status" value="1"/>
</dbReference>
<keyword evidence="1" id="KW-0802">TPR repeat</keyword>
<proteinExistence type="predicted"/>
<dbReference type="EMBL" id="VGLS01000263">
    <property type="protein sequence ID" value="MBM3224130.1"/>
    <property type="molecule type" value="Genomic_DNA"/>
</dbReference>
<dbReference type="InterPro" id="IPR011990">
    <property type="entry name" value="TPR-like_helical_dom_sf"/>
</dbReference>
<name>A0A938B3X2_UNCTE</name>